<dbReference type="InterPro" id="IPR043519">
    <property type="entry name" value="NT_sf"/>
</dbReference>
<sequence>MSNTSTLMDQLFPATRQRVLAQLLLNPDSSFHLRELARLTGSHAGTLGRELDKLTEGGLVLRSEQGNQVRYQADAGCPLFAELAAMFRKTHGMVPELRAALEPLAKKIQLAMVFGSMARGTQSAGSDIDLLVVGKVGFAELVQALYPAQQSLQREINPVLYDAAEFARRAAGNDGFVRQLSDQPGVFLMGDKDDLAKLAGDQAPAGPHA</sequence>
<dbReference type="GO" id="GO:0006355">
    <property type="term" value="P:regulation of DNA-templated transcription"/>
    <property type="evidence" value="ECO:0007669"/>
    <property type="project" value="UniProtKB-ARBA"/>
</dbReference>
<dbReference type="GO" id="GO:0016779">
    <property type="term" value="F:nucleotidyltransferase activity"/>
    <property type="evidence" value="ECO:0007669"/>
    <property type="project" value="InterPro"/>
</dbReference>
<dbReference type="EMBL" id="LVJS01000032">
    <property type="protein sequence ID" value="KZC24161.1"/>
    <property type="molecule type" value="Genomic_DNA"/>
</dbReference>
<dbReference type="SUPFAM" id="SSF46785">
    <property type="entry name" value="Winged helix' DNA-binding domain"/>
    <property type="match status" value="1"/>
</dbReference>
<evidence type="ECO:0000313" key="2">
    <source>
        <dbReference type="EMBL" id="KZC24161.1"/>
    </source>
</evidence>
<proteinExistence type="predicted"/>
<evidence type="ECO:0000313" key="3">
    <source>
        <dbReference type="Proteomes" id="UP000076131"/>
    </source>
</evidence>
<dbReference type="InterPro" id="IPR036390">
    <property type="entry name" value="WH_DNA-bd_sf"/>
</dbReference>
<dbReference type="CDD" id="cd00090">
    <property type="entry name" value="HTH_ARSR"/>
    <property type="match status" value="1"/>
</dbReference>
<reference evidence="2 3" key="1">
    <citation type="journal article" date="2016" name="MBio">
        <title>Lateral Gene Transfer in a Heavy Metal-Contaminated-Groundwater Microbial Community.</title>
        <authorList>
            <person name="Hemme C.L."/>
            <person name="Green S.J."/>
            <person name="Rishishwar L."/>
            <person name="Prakash O."/>
            <person name="Pettenato A."/>
            <person name="Chakraborty R."/>
            <person name="Deutschbauer A.M."/>
            <person name="Van Nostrand J.D."/>
            <person name="Wu L."/>
            <person name="He Z."/>
            <person name="Jordan I.K."/>
            <person name="Hazen T.C."/>
            <person name="Arkin A.P."/>
            <person name="Kostka J.E."/>
            <person name="Zhou J."/>
        </authorList>
    </citation>
    <scope>NUCLEOTIDE SEQUENCE [LARGE SCALE GENOMIC DNA]</scope>
    <source>
        <strain evidence="2 3">FW104-T7</strain>
    </source>
</reference>
<dbReference type="STRING" id="416169.RHOFW104T7_09970"/>
<dbReference type="InterPro" id="IPR011991">
    <property type="entry name" value="ArsR-like_HTH"/>
</dbReference>
<organism evidence="2 3">
    <name type="scientific">Rhodanobacter thiooxydans</name>
    <dbReference type="NCBI Taxonomy" id="416169"/>
    <lineage>
        <taxon>Bacteria</taxon>
        <taxon>Pseudomonadati</taxon>
        <taxon>Pseudomonadota</taxon>
        <taxon>Gammaproteobacteria</taxon>
        <taxon>Lysobacterales</taxon>
        <taxon>Rhodanobacteraceae</taxon>
        <taxon>Rhodanobacter</taxon>
    </lineage>
</organism>
<keyword evidence="3" id="KW-1185">Reference proteome</keyword>
<accession>A0A154QJE5</accession>
<dbReference type="InterPro" id="IPR002934">
    <property type="entry name" value="Polymerase_NTP_transf_dom"/>
</dbReference>
<feature type="domain" description="Polymerase nucleotidyl transferase" evidence="1">
    <location>
        <begin position="97"/>
        <end position="164"/>
    </location>
</feature>
<name>A0A154QJE5_9GAMM</name>
<dbReference type="Proteomes" id="UP000076131">
    <property type="component" value="Unassembled WGS sequence"/>
</dbReference>
<protein>
    <submittedName>
        <fullName evidence="2">DNA polymerase subunit beta</fullName>
    </submittedName>
</protein>
<comment type="caution">
    <text evidence="2">The sequence shown here is derived from an EMBL/GenBank/DDBJ whole genome shotgun (WGS) entry which is preliminary data.</text>
</comment>
<dbReference type="Gene3D" id="1.10.10.10">
    <property type="entry name" value="Winged helix-like DNA-binding domain superfamily/Winged helix DNA-binding domain"/>
    <property type="match status" value="1"/>
</dbReference>
<dbReference type="AlphaFoldDB" id="A0A154QJE5"/>
<dbReference type="eggNOG" id="COG1708">
    <property type="taxonomic scope" value="Bacteria"/>
</dbReference>
<evidence type="ECO:0000259" key="1">
    <source>
        <dbReference type="Pfam" id="PF01909"/>
    </source>
</evidence>
<dbReference type="Pfam" id="PF01909">
    <property type="entry name" value="NTP_transf_2"/>
    <property type="match status" value="1"/>
</dbReference>
<dbReference type="InterPro" id="IPR036388">
    <property type="entry name" value="WH-like_DNA-bd_sf"/>
</dbReference>
<gene>
    <name evidence="2" type="ORF">RHOFW104T7_09970</name>
</gene>
<dbReference type="SUPFAM" id="SSF81301">
    <property type="entry name" value="Nucleotidyltransferase"/>
    <property type="match status" value="1"/>
</dbReference>
<dbReference type="Gene3D" id="3.30.460.10">
    <property type="entry name" value="Beta Polymerase, domain 2"/>
    <property type="match status" value="1"/>
</dbReference>
<dbReference type="CDD" id="cd05403">
    <property type="entry name" value="NT_KNTase_like"/>
    <property type="match status" value="1"/>
</dbReference>